<dbReference type="STRING" id="408015.SXIM_53750"/>
<dbReference type="Pfam" id="PF00027">
    <property type="entry name" value="cNMP_binding"/>
    <property type="match status" value="1"/>
</dbReference>
<dbReference type="Gene3D" id="1.10.10.10">
    <property type="entry name" value="Winged helix-like DNA-binding domain superfamily/Winged helix DNA-binding domain"/>
    <property type="match status" value="1"/>
</dbReference>
<dbReference type="GO" id="GO:0005829">
    <property type="term" value="C:cytosol"/>
    <property type="evidence" value="ECO:0007669"/>
    <property type="project" value="TreeGrafter"/>
</dbReference>
<dbReference type="Proteomes" id="UP000034034">
    <property type="component" value="Chromosome"/>
</dbReference>
<dbReference type="InterPro" id="IPR036388">
    <property type="entry name" value="WH-like_DNA-bd_sf"/>
</dbReference>
<dbReference type="InterPro" id="IPR012318">
    <property type="entry name" value="HTH_CRP"/>
</dbReference>
<dbReference type="PROSITE" id="PS50042">
    <property type="entry name" value="CNMP_BINDING_3"/>
    <property type="match status" value="1"/>
</dbReference>
<dbReference type="PROSITE" id="PS51063">
    <property type="entry name" value="HTH_CRP_2"/>
    <property type="match status" value="1"/>
</dbReference>
<feature type="domain" description="Cyclic nucleotide-binding" evidence="5">
    <location>
        <begin position="26"/>
        <end position="125"/>
    </location>
</feature>
<evidence type="ECO:0000256" key="1">
    <source>
        <dbReference type="ARBA" id="ARBA00023015"/>
    </source>
</evidence>
<keyword evidence="2" id="KW-0238">DNA-binding</keyword>
<dbReference type="Gene3D" id="2.60.120.10">
    <property type="entry name" value="Jelly Rolls"/>
    <property type="match status" value="1"/>
</dbReference>
<keyword evidence="8" id="KW-1185">Reference proteome</keyword>
<evidence type="ECO:0000256" key="2">
    <source>
        <dbReference type="ARBA" id="ARBA00023125"/>
    </source>
</evidence>
<dbReference type="SUPFAM" id="SSF51206">
    <property type="entry name" value="cAMP-binding domain-like"/>
    <property type="match status" value="1"/>
</dbReference>
<name>A0A0F7G1Q3_9ACTN</name>
<keyword evidence="1" id="KW-0805">Transcription regulation</keyword>
<dbReference type="InterPro" id="IPR036390">
    <property type="entry name" value="WH_DNA-bd_sf"/>
</dbReference>
<dbReference type="InterPro" id="IPR014710">
    <property type="entry name" value="RmlC-like_jellyroll"/>
</dbReference>
<dbReference type="AlphaFoldDB" id="A0A0F7G1Q3"/>
<dbReference type="SMART" id="SM00100">
    <property type="entry name" value="cNMP"/>
    <property type="match status" value="1"/>
</dbReference>
<evidence type="ECO:0000259" key="6">
    <source>
        <dbReference type="PROSITE" id="PS51063"/>
    </source>
</evidence>
<sequence>MDGTTPGPDAAERTPAGAWTWPPSSLLGSLPHSERQRLLALGAGRRYEADRVLMREGERTTFVLILLHGVVKATGLAPDGRDALLAVRMGGDLVGELAAADGGPRSATVTTCGAVIARVVSREEFLGCTGRNPGIAHAVNASVVAKLRVANTHRVDFTGCDAATRLARVLHQIVLTHGERSGAGALIRWPITQPELATLSGAAEPTVQKVLRRLREAGVISTGYRSVRVEDLARLSSIAFDPQP</sequence>
<dbReference type="SUPFAM" id="SSF46785">
    <property type="entry name" value="Winged helix' DNA-binding domain"/>
    <property type="match status" value="1"/>
</dbReference>
<dbReference type="InterPro" id="IPR050397">
    <property type="entry name" value="Env_Response_Regulators"/>
</dbReference>
<dbReference type="KEGG" id="sxi:SXIM_53750"/>
<dbReference type="GO" id="GO:0003700">
    <property type="term" value="F:DNA-binding transcription factor activity"/>
    <property type="evidence" value="ECO:0007669"/>
    <property type="project" value="TreeGrafter"/>
</dbReference>
<dbReference type="RefSeq" id="WP_030737861.1">
    <property type="nucleotide sequence ID" value="NZ_CP009922.3"/>
</dbReference>
<evidence type="ECO:0000256" key="3">
    <source>
        <dbReference type="ARBA" id="ARBA00023163"/>
    </source>
</evidence>
<feature type="domain" description="HTH crp-type" evidence="6">
    <location>
        <begin position="160"/>
        <end position="233"/>
    </location>
</feature>
<keyword evidence="3" id="KW-0804">Transcription</keyword>
<reference evidence="7" key="1">
    <citation type="submission" date="2019-08" db="EMBL/GenBank/DDBJ databases">
        <title>Complete genome sequence of a mangrove-derived Streptomyces xiamenensis.</title>
        <authorList>
            <person name="Xu J."/>
        </authorList>
    </citation>
    <scope>NUCLEOTIDE SEQUENCE</scope>
    <source>
        <strain evidence="7">318</strain>
    </source>
</reference>
<evidence type="ECO:0000313" key="7">
    <source>
        <dbReference type="EMBL" id="AKG46759.1"/>
    </source>
</evidence>
<dbReference type="PANTHER" id="PTHR24567">
    <property type="entry name" value="CRP FAMILY TRANSCRIPTIONAL REGULATORY PROTEIN"/>
    <property type="match status" value="1"/>
</dbReference>
<evidence type="ECO:0000313" key="8">
    <source>
        <dbReference type="Proteomes" id="UP000034034"/>
    </source>
</evidence>
<dbReference type="GO" id="GO:0003677">
    <property type="term" value="F:DNA binding"/>
    <property type="evidence" value="ECO:0007669"/>
    <property type="project" value="UniProtKB-KW"/>
</dbReference>
<evidence type="ECO:0000259" key="5">
    <source>
        <dbReference type="PROSITE" id="PS50042"/>
    </source>
</evidence>
<dbReference type="CDD" id="cd00038">
    <property type="entry name" value="CAP_ED"/>
    <property type="match status" value="1"/>
</dbReference>
<dbReference type="InterPro" id="IPR000595">
    <property type="entry name" value="cNMP-bd_dom"/>
</dbReference>
<dbReference type="EMBL" id="CP009922">
    <property type="protein sequence ID" value="AKG46759.1"/>
    <property type="molecule type" value="Genomic_DNA"/>
</dbReference>
<dbReference type="InterPro" id="IPR018490">
    <property type="entry name" value="cNMP-bd_dom_sf"/>
</dbReference>
<accession>A0A0F7G1Q3</accession>
<protein>
    <submittedName>
        <fullName evidence="7">Transcriptional regulator, Crp/Fnr family</fullName>
    </submittedName>
</protein>
<dbReference type="PANTHER" id="PTHR24567:SF74">
    <property type="entry name" value="HTH-TYPE TRANSCRIPTIONAL REGULATOR ARCR"/>
    <property type="match status" value="1"/>
</dbReference>
<dbReference type="PATRIC" id="fig|408015.6.peg.5440"/>
<dbReference type="Pfam" id="PF13545">
    <property type="entry name" value="HTH_Crp_2"/>
    <property type="match status" value="1"/>
</dbReference>
<proteinExistence type="predicted"/>
<evidence type="ECO:0000256" key="4">
    <source>
        <dbReference type="SAM" id="MobiDB-lite"/>
    </source>
</evidence>
<gene>
    <name evidence="7" type="ORF">SXIM_53750</name>
</gene>
<dbReference type="HOGENOM" id="CLU_075053_3_0_11"/>
<feature type="region of interest" description="Disordered" evidence="4">
    <location>
        <begin position="1"/>
        <end position="25"/>
    </location>
</feature>
<organism evidence="7 8">
    <name type="scientific">Streptomyces xiamenensis</name>
    <dbReference type="NCBI Taxonomy" id="408015"/>
    <lineage>
        <taxon>Bacteria</taxon>
        <taxon>Bacillati</taxon>
        <taxon>Actinomycetota</taxon>
        <taxon>Actinomycetes</taxon>
        <taxon>Kitasatosporales</taxon>
        <taxon>Streptomycetaceae</taxon>
        <taxon>Streptomyces</taxon>
    </lineage>
</organism>